<feature type="non-terminal residue" evidence="2">
    <location>
        <position position="1"/>
    </location>
</feature>
<proteinExistence type="predicted"/>
<feature type="region of interest" description="Disordered" evidence="1">
    <location>
        <begin position="1"/>
        <end position="54"/>
    </location>
</feature>
<evidence type="ECO:0000256" key="1">
    <source>
        <dbReference type="SAM" id="MobiDB-lite"/>
    </source>
</evidence>
<reference evidence="2 3" key="1">
    <citation type="journal article" date="2022" name="Gigascience">
        <title>A chromosome-level genome assembly and annotation of the desert horned lizard, Phrynosoma platyrhinos, provides insight into chromosomal rearrangements among reptiles.</title>
        <authorList>
            <person name="Koochekian N."/>
            <person name="Ascanio A."/>
            <person name="Farleigh K."/>
            <person name="Card D.C."/>
            <person name="Schield D.R."/>
            <person name="Castoe T.A."/>
            <person name="Jezkova T."/>
        </authorList>
    </citation>
    <scope>NUCLEOTIDE SEQUENCE [LARGE SCALE GENOMIC DNA]</scope>
    <source>
        <strain evidence="2">NK-2021</strain>
    </source>
</reference>
<sequence>GLLRKAGGVQAWGNGMTEDCQPPVAPASGSAKQEEEEEEEELPSCKMEESKEPWESAAKREVAISGLPAAGEPGKDAIRCTGAGHFGACTRAHCPLPSDFIPVGNFGMEIDHLVVSTERQVAPATLLA</sequence>
<accession>A0ABQ7TDL4</accession>
<evidence type="ECO:0000313" key="3">
    <source>
        <dbReference type="Proteomes" id="UP000826234"/>
    </source>
</evidence>
<protein>
    <submittedName>
        <fullName evidence="2">Uncharacterized protein</fullName>
    </submittedName>
</protein>
<organism evidence="2 3">
    <name type="scientific">Phrynosoma platyrhinos</name>
    <name type="common">Desert horned lizard</name>
    <dbReference type="NCBI Taxonomy" id="52577"/>
    <lineage>
        <taxon>Eukaryota</taxon>
        <taxon>Metazoa</taxon>
        <taxon>Chordata</taxon>
        <taxon>Craniata</taxon>
        <taxon>Vertebrata</taxon>
        <taxon>Euteleostomi</taxon>
        <taxon>Lepidosauria</taxon>
        <taxon>Squamata</taxon>
        <taxon>Bifurcata</taxon>
        <taxon>Unidentata</taxon>
        <taxon>Episquamata</taxon>
        <taxon>Toxicofera</taxon>
        <taxon>Iguania</taxon>
        <taxon>Phrynosomatidae</taxon>
        <taxon>Phrynosomatinae</taxon>
        <taxon>Phrynosoma</taxon>
    </lineage>
</organism>
<evidence type="ECO:0000313" key="2">
    <source>
        <dbReference type="EMBL" id="KAH0627738.1"/>
    </source>
</evidence>
<dbReference type="EMBL" id="JAIPUX010000521">
    <property type="protein sequence ID" value="KAH0627738.1"/>
    <property type="molecule type" value="Genomic_DNA"/>
</dbReference>
<gene>
    <name evidence="2" type="ORF">JD844_003879</name>
</gene>
<keyword evidence="3" id="KW-1185">Reference proteome</keyword>
<dbReference type="Proteomes" id="UP000826234">
    <property type="component" value="Unassembled WGS sequence"/>
</dbReference>
<name>A0ABQ7TDL4_PHRPL</name>
<comment type="caution">
    <text evidence="2">The sequence shown here is derived from an EMBL/GenBank/DDBJ whole genome shotgun (WGS) entry which is preliminary data.</text>
</comment>